<evidence type="ECO:0000256" key="15">
    <source>
        <dbReference type="ARBA" id="ARBA00033349"/>
    </source>
</evidence>
<dbReference type="Gene3D" id="3.40.50.2300">
    <property type="match status" value="1"/>
</dbReference>
<evidence type="ECO:0000256" key="14">
    <source>
        <dbReference type="ARBA" id="ARBA00023136"/>
    </source>
</evidence>
<dbReference type="NCBIfam" id="NF011663">
    <property type="entry name" value="PRK15083.1"/>
    <property type="match status" value="1"/>
</dbReference>
<keyword evidence="12 16" id="KW-0812">Transmembrane</keyword>
<evidence type="ECO:0000256" key="5">
    <source>
        <dbReference type="ARBA" id="ARBA00021825"/>
    </source>
</evidence>
<dbReference type="InterPro" id="IPR036095">
    <property type="entry name" value="PTS_EIIB-like_sf"/>
</dbReference>
<evidence type="ECO:0000256" key="3">
    <source>
        <dbReference type="ARBA" id="ARBA00004651"/>
    </source>
</evidence>
<feature type="transmembrane region" description="Helical" evidence="16">
    <location>
        <begin position="316"/>
        <end position="338"/>
    </location>
</feature>
<dbReference type="NCBIfam" id="TIGR00851">
    <property type="entry name" value="mtlA"/>
    <property type="match status" value="1"/>
</dbReference>
<evidence type="ECO:0000256" key="9">
    <source>
        <dbReference type="ARBA" id="ARBA00022597"/>
    </source>
</evidence>
<dbReference type="InterPro" id="IPR013011">
    <property type="entry name" value="PTS_EIIB_2"/>
</dbReference>
<evidence type="ECO:0000313" key="19">
    <source>
        <dbReference type="EMBL" id="MFC6333820.1"/>
    </source>
</evidence>
<feature type="domain" description="PTS EIIC type-2" evidence="18">
    <location>
        <begin position="16"/>
        <end position="347"/>
    </location>
</feature>
<comment type="function">
    <text evidence="2">The phosphoenolpyruvate-dependent sugar phosphotransferase system (sugar PTS), a major carbohydrate active transport system, catalyzes the phosphorylation of incoming sugar substrates concomitantly with their translocation across the cell membrane. The enzyme II CmtAB PTS system is involved in D-mannitol transport.</text>
</comment>
<dbReference type="PANTHER" id="PTHR30181:SF2">
    <property type="entry name" value="PTS SYSTEM MANNITOL-SPECIFIC EIICBA COMPONENT"/>
    <property type="match status" value="1"/>
</dbReference>
<dbReference type="CDD" id="cd05567">
    <property type="entry name" value="PTS_IIB_mannitol"/>
    <property type="match status" value="1"/>
</dbReference>
<evidence type="ECO:0000256" key="6">
    <source>
        <dbReference type="ARBA" id="ARBA00022448"/>
    </source>
</evidence>
<evidence type="ECO:0000256" key="4">
    <source>
        <dbReference type="ARBA" id="ARBA00011909"/>
    </source>
</evidence>
<dbReference type="RefSeq" id="WP_379235682.1">
    <property type="nucleotide sequence ID" value="NZ_JBHSTE010000004.1"/>
</dbReference>
<dbReference type="PANTHER" id="PTHR30181">
    <property type="entry name" value="MANNITOL PERMEASE IIC COMPONENT"/>
    <property type="match status" value="1"/>
</dbReference>
<evidence type="ECO:0000256" key="10">
    <source>
        <dbReference type="ARBA" id="ARBA00022679"/>
    </source>
</evidence>
<evidence type="ECO:0000256" key="7">
    <source>
        <dbReference type="ARBA" id="ARBA00022475"/>
    </source>
</evidence>
<evidence type="ECO:0000256" key="8">
    <source>
        <dbReference type="ARBA" id="ARBA00022553"/>
    </source>
</evidence>
<dbReference type="EC" id="2.7.1.197" evidence="4"/>
<reference evidence="20" key="1">
    <citation type="journal article" date="2019" name="Int. J. Syst. Evol. Microbiol.">
        <title>The Global Catalogue of Microorganisms (GCM) 10K type strain sequencing project: providing services to taxonomists for standard genome sequencing and annotation.</title>
        <authorList>
            <consortium name="The Broad Institute Genomics Platform"/>
            <consortium name="The Broad Institute Genome Sequencing Center for Infectious Disease"/>
            <person name="Wu L."/>
            <person name="Ma J."/>
        </authorList>
    </citation>
    <scope>NUCLEOTIDE SEQUENCE [LARGE SCALE GENOMIC DNA]</scope>
    <source>
        <strain evidence="20">PCU 280</strain>
    </source>
</reference>
<dbReference type="InterPro" id="IPR050893">
    <property type="entry name" value="Sugar_PTS"/>
</dbReference>
<dbReference type="PROSITE" id="PS51104">
    <property type="entry name" value="PTS_EIIC_TYPE_2"/>
    <property type="match status" value="1"/>
</dbReference>
<evidence type="ECO:0000313" key="20">
    <source>
        <dbReference type="Proteomes" id="UP001596233"/>
    </source>
</evidence>
<evidence type="ECO:0000259" key="17">
    <source>
        <dbReference type="PROSITE" id="PS51099"/>
    </source>
</evidence>
<evidence type="ECO:0000256" key="13">
    <source>
        <dbReference type="ARBA" id="ARBA00022989"/>
    </source>
</evidence>
<dbReference type="Proteomes" id="UP001596233">
    <property type="component" value="Unassembled WGS sequence"/>
</dbReference>
<organism evidence="19 20">
    <name type="scientific">Paenibacillus septentrionalis</name>
    <dbReference type="NCBI Taxonomy" id="429342"/>
    <lineage>
        <taxon>Bacteria</taxon>
        <taxon>Bacillati</taxon>
        <taxon>Bacillota</taxon>
        <taxon>Bacilli</taxon>
        <taxon>Bacillales</taxon>
        <taxon>Paenibacillaceae</taxon>
        <taxon>Paenibacillus</taxon>
    </lineage>
</organism>
<dbReference type="Pfam" id="PF02378">
    <property type="entry name" value="PTS_EIIC"/>
    <property type="match status" value="1"/>
</dbReference>
<evidence type="ECO:0000256" key="1">
    <source>
        <dbReference type="ARBA" id="ARBA00001655"/>
    </source>
</evidence>
<dbReference type="PROSITE" id="PS51099">
    <property type="entry name" value="PTS_EIIB_TYPE_2"/>
    <property type="match status" value="1"/>
</dbReference>
<gene>
    <name evidence="19" type="ORF">ACFP56_14420</name>
</gene>
<sequence length="488" mass="51372">MEMEQQNGVRVAVQKFGRFLSGMVMPNIGAFIAWGLLTALFIPTGWWPNESLAELVGPTLKYLLPLLIGYTGGTMVHKQRGGVIGALMTMGVIIGAEIPMLLGAMVCGPLAAWILKKFDALIEGKIKSGFEMLVNNFSLGIIGGILTIVSYLGIGPLIEKITAVLTTGVEFLVNHNLIPLANIIIEPAKILFLNNAINHGVLGPIGLNEASQLGQSILFLLESNPGPGLGILLAYMIVGRGSARNTAPGAVLIHAVGGIHEIYFPYVLMNPKLIVSVIAGGVAGTFTFSILGAGLVATPSPGSIVALIAMAPKGGLFPVLAGFIVATVVSFVISVLLLKTTKDKAEEEDLEAAAEKMKEMKAAGKIETAQHSNPSSNANAVQQAADIIEQGAGKTAEDVHKIVFACDAGMGSSAMGASILRKKMKAAGSDITVTNTAISDIPNDADIVITHKTLTDRAKQKQPEAEHISIDNFLKAPEYDQLIERLTK</sequence>
<keyword evidence="13 16" id="KW-1133">Transmembrane helix</keyword>
<dbReference type="InterPro" id="IPR003352">
    <property type="entry name" value="PTS_EIIC"/>
</dbReference>
<feature type="transmembrane region" description="Helical" evidence="16">
    <location>
        <begin position="134"/>
        <end position="154"/>
    </location>
</feature>
<comment type="catalytic activity">
    <reaction evidence="1">
        <text>D-mannitol(out) + N(pros)-phospho-L-histidyl-[protein] = D-mannitol 1-phosphate(in) + L-histidyl-[protein]</text>
        <dbReference type="Rhea" id="RHEA:33363"/>
        <dbReference type="Rhea" id="RHEA-COMP:9745"/>
        <dbReference type="Rhea" id="RHEA-COMP:9746"/>
        <dbReference type="ChEBI" id="CHEBI:16899"/>
        <dbReference type="ChEBI" id="CHEBI:29979"/>
        <dbReference type="ChEBI" id="CHEBI:61381"/>
        <dbReference type="ChEBI" id="CHEBI:64837"/>
        <dbReference type="EC" id="2.7.1.197"/>
    </reaction>
</comment>
<protein>
    <recommendedName>
        <fullName evidence="5">PTS system mannitol-specific EIICB component</fullName>
        <ecNumber evidence="4">2.7.1.197</ecNumber>
    </recommendedName>
    <alternativeName>
        <fullName evidence="15">EIICB-Mtl</fullName>
    </alternativeName>
</protein>
<keyword evidence="10" id="KW-0808">Transferase</keyword>
<evidence type="ECO:0000256" key="16">
    <source>
        <dbReference type="SAM" id="Phobius"/>
    </source>
</evidence>
<evidence type="ECO:0000256" key="11">
    <source>
        <dbReference type="ARBA" id="ARBA00022683"/>
    </source>
</evidence>
<dbReference type="SUPFAM" id="SSF52794">
    <property type="entry name" value="PTS system IIB component-like"/>
    <property type="match status" value="1"/>
</dbReference>
<evidence type="ECO:0000256" key="12">
    <source>
        <dbReference type="ARBA" id="ARBA00022692"/>
    </source>
</evidence>
<evidence type="ECO:0000256" key="2">
    <source>
        <dbReference type="ARBA" id="ARBA00002434"/>
    </source>
</evidence>
<keyword evidence="6" id="KW-0813">Transport</keyword>
<keyword evidence="20" id="KW-1185">Reference proteome</keyword>
<dbReference type="InterPro" id="IPR003501">
    <property type="entry name" value="PTS_EIIB_2/3"/>
</dbReference>
<keyword evidence="7" id="KW-1003">Cell membrane</keyword>
<accession>A0ABW1V7W3</accession>
<keyword evidence="14 16" id="KW-0472">Membrane</keyword>
<proteinExistence type="predicted"/>
<keyword evidence="8" id="KW-0597">Phosphoprotein</keyword>
<dbReference type="EMBL" id="JBHSTE010000004">
    <property type="protein sequence ID" value="MFC6333820.1"/>
    <property type="molecule type" value="Genomic_DNA"/>
</dbReference>
<dbReference type="InterPro" id="IPR013014">
    <property type="entry name" value="PTS_EIIC_2"/>
</dbReference>
<dbReference type="Pfam" id="PF02302">
    <property type="entry name" value="PTS_IIB"/>
    <property type="match status" value="1"/>
</dbReference>
<keyword evidence="9" id="KW-0762">Sugar transport</keyword>
<feature type="transmembrane region" description="Helical" evidence="16">
    <location>
        <begin position="273"/>
        <end position="296"/>
    </location>
</feature>
<feature type="transmembrane region" description="Helical" evidence="16">
    <location>
        <begin position="83"/>
        <end position="114"/>
    </location>
</feature>
<feature type="transmembrane region" description="Helical" evidence="16">
    <location>
        <begin position="28"/>
        <end position="47"/>
    </location>
</feature>
<dbReference type="InterPro" id="IPR004718">
    <property type="entry name" value="PTS_IIC_mtl"/>
</dbReference>
<comment type="caution">
    <text evidence="19">The sequence shown here is derived from an EMBL/GenBank/DDBJ whole genome shotgun (WGS) entry which is preliminary data.</text>
</comment>
<name>A0ABW1V7W3_9BACL</name>
<comment type="subcellular location">
    <subcellularLocation>
        <location evidence="3">Cell membrane</location>
        <topology evidence="3">Multi-pass membrane protein</topology>
    </subcellularLocation>
</comment>
<feature type="domain" description="PTS EIIB type-2" evidence="17">
    <location>
        <begin position="400"/>
        <end position="488"/>
    </location>
</feature>
<keyword evidence="11" id="KW-0598">Phosphotransferase system</keyword>
<dbReference type="InterPro" id="IPR029503">
    <property type="entry name" value="PTS_EIIB_mannitol"/>
</dbReference>
<evidence type="ECO:0000259" key="18">
    <source>
        <dbReference type="PROSITE" id="PS51104"/>
    </source>
</evidence>